<accession>A0A5E4R1F7</accession>
<evidence type="ECO:0000313" key="3">
    <source>
        <dbReference type="Proteomes" id="UP000324832"/>
    </source>
</evidence>
<sequence>MESNYYYSARAPHQPDGEPGPQQAGCHLVVAARSRRLHWLPWCRYQSAARAPRAELATSRWRATPTATGPRWCVT</sequence>
<protein>
    <submittedName>
        <fullName evidence="2">Uncharacterized protein</fullName>
    </submittedName>
</protein>
<dbReference type="AlphaFoldDB" id="A0A5E4R1F7"/>
<name>A0A5E4R1F7_9NEOP</name>
<proteinExistence type="predicted"/>
<organism evidence="2 3">
    <name type="scientific">Leptidea sinapis</name>
    <dbReference type="NCBI Taxonomy" id="189913"/>
    <lineage>
        <taxon>Eukaryota</taxon>
        <taxon>Metazoa</taxon>
        <taxon>Ecdysozoa</taxon>
        <taxon>Arthropoda</taxon>
        <taxon>Hexapoda</taxon>
        <taxon>Insecta</taxon>
        <taxon>Pterygota</taxon>
        <taxon>Neoptera</taxon>
        <taxon>Endopterygota</taxon>
        <taxon>Lepidoptera</taxon>
        <taxon>Glossata</taxon>
        <taxon>Ditrysia</taxon>
        <taxon>Papilionoidea</taxon>
        <taxon>Pieridae</taxon>
        <taxon>Dismorphiinae</taxon>
        <taxon>Leptidea</taxon>
    </lineage>
</organism>
<evidence type="ECO:0000313" key="2">
    <source>
        <dbReference type="EMBL" id="VVD03789.1"/>
    </source>
</evidence>
<dbReference type="Proteomes" id="UP000324832">
    <property type="component" value="Unassembled WGS sequence"/>
</dbReference>
<feature type="region of interest" description="Disordered" evidence="1">
    <location>
        <begin position="1"/>
        <end position="23"/>
    </location>
</feature>
<keyword evidence="3" id="KW-1185">Reference proteome</keyword>
<dbReference type="EMBL" id="FZQP02006800">
    <property type="protein sequence ID" value="VVD03789.1"/>
    <property type="molecule type" value="Genomic_DNA"/>
</dbReference>
<reference evidence="2 3" key="1">
    <citation type="submission" date="2017-07" db="EMBL/GenBank/DDBJ databases">
        <authorList>
            <person name="Talla V."/>
            <person name="Backstrom N."/>
        </authorList>
    </citation>
    <scope>NUCLEOTIDE SEQUENCE [LARGE SCALE GENOMIC DNA]</scope>
</reference>
<gene>
    <name evidence="2" type="ORF">LSINAPIS_LOCUS13706</name>
</gene>
<evidence type="ECO:0000256" key="1">
    <source>
        <dbReference type="SAM" id="MobiDB-lite"/>
    </source>
</evidence>